<organism evidence="5 6">
    <name type="scientific">Brevibacterium salitolerans</name>
    <dbReference type="NCBI Taxonomy" id="1403566"/>
    <lineage>
        <taxon>Bacteria</taxon>
        <taxon>Bacillati</taxon>
        <taxon>Actinomycetota</taxon>
        <taxon>Actinomycetes</taxon>
        <taxon>Micrococcales</taxon>
        <taxon>Brevibacteriaceae</taxon>
        <taxon>Brevibacterium</taxon>
    </lineage>
</organism>
<keyword evidence="2" id="KW-0521">NADP</keyword>
<dbReference type="SUPFAM" id="SSF51430">
    <property type="entry name" value="NAD(P)-linked oxidoreductase"/>
    <property type="match status" value="1"/>
</dbReference>
<comment type="similarity">
    <text evidence="1">Belongs to the aldo/keto reductase family.</text>
</comment>
<keyword evidence="6" id="KW-1185">Reference proteome</keyword>
<sequence>MTQTAALSLPPIGFGTYRLRGLDGARAVAQAVESGYRLLDSAFNYENEAAVAEGVRQSGIGREEILFTSKLAGRHHSRPLADEAIQESVLRTGLGHIDLMLIHWPNPRQGLFVEAWQALVDAREAGLVRHIGVSNFLPAHLEQIEEATGVAAEVNQIELHPRFPQEEQLAYHRERGIVTQAWSPIGRPGAGPDSVLDDPVVLDVAAAHGISATQAVLAWHAARGVVPLPKSQNAERQRENLAAAEVSLTADEVASLTALGRADGRLKDQDPAVYEEF</sequence>
<dbReference type="InterPro" id="IPR020471">
    <property type="entry name" value="AKR"/>
</dbReference>
<evidence type="ECO:0000256" key="1">
    <source>
        <dbReference type="ARBA" id="ARBA00007905"/>
    </source>
</evidence>
<dbReference type="InterPro" id="IPR023210">
    <property type="entry name" value="NADP_OxRdtase_dom"/>
</dbReference>
<feature type="domain" description="NADP-dependent oxidoreductase" evidence="4">
    <location>
        <begin position="11"/>
        <end position="259"/>
    </location>
</feature>
<dbReference type="InterPro" id="IPR036812">
    <property type="entry name" value="NAD(P)_OxRdtase_dom_sf"/>
</dbReference>
<evidence type="ECO:0000256" key="2">
    <source>
        <dbReference type="ARBA" id="ARBA00022857"/>
    </source>
</evidence>
<keyword evidence="3" id="KW-0560">Oxidoreductase</keyword>
<protein>
    <submittedName>
        <fullName evidence="5">Aldo/keto reductase</fullName>
    </submittedName>
</protein>
<evidence type="ECO:0000313" key="5">
    <source>
        <dbReference type="EMBL" id="GAA2106979.1"/>
    </source>
</evidence>
<evidence type="ECO:0000259" key="4">
    <source>
        <dbReference type="Pfam" id="PF00248"/>
    </source>
</evidence>
<dbReference type="PIRSF" id="PIRSF000097">
    <property type="entry name" value="AKR"/>
    <property type="match status" value="1"/>
</dbReference>
<evidence type="ECO:0000313" key="6">
    <source>
        <dbReference type="Proteomes" id="UP001500984"/>
    </source>
</evidence>
<reference evidence="5 6" key="1">
    <citation type="journal article" date="2019" name="Int. J. Syst. Evol. Microbiol.">
        <title>The Global Catalogue of Microorganisms (GCM) 10K type strain sequencing project: providing services to taxonomists for standard genome sequencing and annotation.</title>
        <authorList>
            <consortium name="The Broad Institute Genomics Platform"/>
            <consortium name="The Broad Institute Genome Sequencing Center for Infectious Disease"/>
            <person name="Wu L."/>
            <person name="Ma J."/>
        </authorList>
    </citation>
    <scope>NUCLEOTIDE SEQUENCE [LARGE SCALE GENOMIC DNA]</scope>
    <source>
        <strain evidence="5 6">JCM 15900</strain>
    </source>
</reference>
<evidence type="ECO:0000256" key="3">
    <source>
        <dbReference type="ARBA" id="ARBA00023002"/>
    </source>
</evidence>
<name>A0ABN2XBB2_9MICO</name>
<dbReference type="PANTHER" id="PTHR43827:SF3">
    <property type="entry name" value="NADP-DEPENDENT OXIDOREDUCTASE DOMAIN-CONTAINING PROTEIN"/>
    <property type="match status" value="1"/>
</dbReference>
<proteinExistence type="inferred from homology"/>
<gene>
    <name evidence="5" type="ORF">GCM10009823_33540</name>
</gene>
<dbReference type="PRINTS" id="PR00069">
    <property type="entry name" value="ALDKETRDTASE"/>
</dbReference>
<dbReference type="EMBL" id="BAAAPZ010000019">
    <property type="protein sequence ID" value="GAA2106979.1"/>
    <property type="molecule type" value="Genomic_DNA"/>
</dbReference>
<dbReference type="RefSeq" id="WP_291793190.1">
    <property type="nucleotide sequence ID" value="NZ_BAAAPZ010000019.1"/>
</dbReference>
<accession>A0ABN2XBB2</accession>
<dbReference type="PROSITE" id="PS00062">
    <property type="entry name" value="ALDOKETO_REDUCTASE_2"/>
    <property type="match status" value="1"/>
</dbReference>
<dbReference type="Proteomes" id="UP001500984">
    <property type="component" value="Unassembled WGS sequence"/>
</dbReference>
<dbReference type="Gene3D" id="3.20.20.100">
    <property type="entry name" value="NADP-dependent oxidoreductase domain"/>
    <property type="match status" value="1"/>
</dbReference>
<dbReference type="Pfam" id="PF00248">
    <property type="entry name" value="Aldo_ket_red"/>
    <property type="match status" value="1"/>
</dbReference>
<comment type="caution">
    <text evidence="5">The sequence shown here is derived from an EMBL/GenBank/DDBJ whole genome shotgun (WGS) entry which is preliminary data.</text>
</comment>
<dbReference type="InterPro" id="IPR018170">
    <property type="entry name" value="Aldo/ket_reductase_CS"/>
</dbReference>
<dbReference type="PANTHER" id="PTHR43827">
    <property type="entry name" value="2,5-DIKETO-D-GLUCONIC ACID REDUCTASE"/>
    <property type="match status" value="1"/>
</dbReference>